<evidence type="ECO:0000313" key="4">
    <source>
        <dbReference type="Proteomes" id="UP000185895"/>
    </source>
</evidence>
<keyword evidence="4" id="KW-1185">Reference proteome</keyword>
<dbReference type="OrthoDB" id="9804872at2"/>
<dbReference type="SMART" id="SM00460">
    <property type="entry name" value="TGc"/>
    <property type="match status" value="1"/>
</dbReference>
<dbReference type="InterPro" id="IPR021878">
    <property type="entry name" value="TgpA_N"/>
</dbReference>
<feature type="domain" description="Transglutaminase-like" evidence="2">
    <location>
        <begin position="440"/>
        <end position="511"/>
    </location>
</feature>
<dbReference type="AlphaFoldDB" id="A0A1E7R8X5"/>
<dbReference type="SUPFAM" id="SSF54001">
    <property type="entry name" value="Cysteine proteinases"/>
    <property type="match status" value="1"/>
</dbReference>
<dbReference type="EMBL" id="MKKK01000023">
    <property type="protein sequence ID" value="OEY95834.1"/>
    <property type="molecule type" value="Genomic_DNA"/>
</dbReference>
<keyword evidence="1" id="KW-0812">Transmembrane</keyword>
<evidence type="ECO:0000259" key="2">
    <source>
        <dbReference type="SMART" id="SM00460"/>
    </source>
</evidence>
<protein>
    <recommendedName>
        <fullName evidence="2">Transglutaminase-like domain-containing protein</fullName>
    </recommendedName>
</protein>
<proteinExistence type="predicted"/>
<feature type="transmembrane region" description="Helical" evidence="1">
    <location>
        <begin position="42"/>
        <end position="58"/>
    </location>
</feature>
<dbReference type="PANTHER" id="PTHR42736:SF1">
    <property type="entry name" value="PROTEIN-GLUTAMINE GAMMA-GLUTAMYLTRANSFERASE"/>
    <property type="match status" value="1"/>
</dbReference>
<dbReference type="RefSeq" id="WP_070069869.1">
    <property type="nucleotide sequence ID" value="NZ_MKKK01000023.1"/>
</dbReference>
<organism evidence="3 4">
    <name type="scientific">Acinetobacter qingfengensis</name>
    <dbReference type="NCBI Taxonomy" id="1262585"/>
    <lineage>
        <taxon>Bacteria</taxon>
        <taxon>Pseudomonadati</taxon>
        <taxon>Pseudomonadota</taxon>
        <taxon>Gammaproteobacteria</taxon>
        <taxon>Moraxellales</taxon>
        <taxon>Moraxellaceae</taxon>
        <taxon>Acinetobacter</taxon>
    </lineage>
</organism>
<sequence>MLKQKIRHSVAWTALNSRNDRYLLMVLWITILPHLFYMPRLLNILLISILILWQFNFFKNGNFKKLKNKWIQYVVLLLGLAIIYAHYKTFLGVEAGCSTLVTILLVKAFEVKRYRDAIIQYNFSLFVVASLFLYGQSIGLAVAACIAVIVCLYAMHQLQYYNDAYEEVSFQNVSKNQLRRQAFTTIIKLMGFAVPLMILLFLFFPRFPPLWSVPTTTTQARTGMNDVMSPGDIAQLSQSSELVFRVIFSQPESMPDSTQLYWRAMVLDQFDGKQWRRIPKFSLEKNTISLNRLHLPSAYLFDKSQEIQTKSYYLIMQPSQQAWFYALDFSLASKPLILQSDLSWRLPFNLNQQQQFQLAYLLPQPKIDVELPIDKIRQNIQLPSSENPQSQQFAQQLFLQSGQDPQKYAQAVLHWFNTQQFSYTLSPPLLQDNNRIDDFLFHTRTGFCEHYASAFVNLMRMANIPARVVVGYQGGRLAPDQQSWEVRQLDAHAWTEVWFQGQGWVRMDPTAAIAPARIEYGMQQYSQQYQQVYGNSMLAKIQAKQSQWLTEVKILTDYVNYQWQSKVVGFDQSKQRNWLKQWSIQNLTQQILLLLLLTFVFFWILLKAIGYLQKNKKSKLETAVMSLSKRLEKQELSRQDGEPIITWMKRIEAKHGSNDQLTVIMQLYSQHLYIQSLSFQQMKKLIDLLMKYPISLN</sequence>
<gene>
    <name evidence="3" type="ORF">BJI46_02650</name>
</gene>
<dbReference type="Pfam" id="PF01841">
    <property type="entry name" value="Transglut_core"/>
    <property type="match status" value="1"/>
</dbReference>
<feature type="transmembrane region" description="Helical" evidence="1">
    <location>
        <begin position="182"/>
        <end position="204"/>
    </location>
</feature>
<dbReference type="InterPro" id="IPR038765">
    <property type="entry name" value="Papain-like_cys_pep_sf"/>
</dbReference>
<evidence type="ECO:0000313" key="3">
    <source>
        <dbReference type="EMBL" id="OEY95834.1"/>
    </source>
</evidence>
<dbReference type="InterPro" id="IPR052901">
    <property type="entry name" value="Bact_TGase-like"/>
</dbReference>
<feature type="transmembrane region" description="Helical" evidence="1">
    <location>
        <begin position="140"/>
        <end position="161"/>
    </location>
</feature>
<dbReference type="STRING" id="1262585.BJI46_02650"/>
<dbReference type="Pfam" id="PF11992">
    <property type="entry name" value="TgpA_N"/>
    <property type="match status" value="1"/>
</dbReference>
<dbReference type="Proteomes" id="UP000185895">
    <property type="component" value="Unassembled WGS sequence"/>
</dbReference>
<feature type="transmembrane region" description="Helical" evidence="1">
    <location>
        <begin position="591"/>
        <end position="612"/>
    </location>
</feature>
<keyword evidence="1" id="KW-1133">Transmembrane helix</keyword>
<dbReference type="Gene3D" id="3.10.620.30">
    <property type="match status" value="1"/>
</dbReference>
<keyword evidence="1" id="KW-0472">Membrane</keyword>
<dbReference type="PANTHER" id="PTHR42736">
    <property type="entry name" value="PROTEIN-GLUTAMINE GAMMA-GLUTAMYLTRANSFERASE"/>
    <property type="match status" value="1"/>
</dbReference>
<comment type="caution">
    <text evidence="3">The sequence shown here is derived from an EMBL/GenBank/DDBJ whole genome shotgun (WGS) entry which is preliminary data.</text>
</comment>
<feature type="transmembrane region" description="Helical" evidence="1">
    <location>
        <begin position="70"/>
        <end position="87"/>
    </location>
</feature>
<accession>A0A1E7R8X5</accession>
<reference evidence="3 4" key="1">
    <citation type="submission" date="2016-09" db="EMBL/GenBank/DDBJ databases">
        <authorList>
            <person name="Capua I."/>
            <person name="De Benedictis P."/>
            <person name="Joannis T."/>
            <person name="Lombin L.H."/>
            <person name="Cattoli G."/>
        </authorList>
    </citation>
    <scope>NUCLEOTIDE SEQUENCE [LARGE SCALE GENOMIC DNA]</scope>
    <source>
        <strain evidence="3 4">ANC 4671</strain>
    </source>
</reference>
<evidence type="ECO:0000256" key="1">
    <source>
        <dbReference type="SAM" id="Phobius"/>
    </source>
</evidence>
<feature type="transmembrane region" description="Helical" evidence="1">
    <location>
        <begin position="21"/>
        <end position="36"/>
    </location>
</feature>
<name>A0A1E7R8X5_9GAMM</name>
<dbReference type="InterPro" id="IPR002931">
    <property type="entry name" value="Transglutaminase-like"/>
</dbReference>